<dbReference type="AlphaFoldDB" id="A0A098G3R7"/>
<dbReference type="KEGG" id="lfa:LFA_1184"/>
<name>A0A098G3R7_9GAMM</name>
<dbReference type="HOGENOM" id="CLU_2954895_0_0_6"/>
<evidence type="ECO:0000313" key="2">
    <source>
        <dbReference type="Proteomes" id="UP000032430"/>
    </source>
</evidence>
<accession>A0A098G3R7</accession>
<evidence type="ECO:0000313" key="1">
    <source>
        <dbReference type="EMBL" id="CEG56616.1"/>
    </source>
</evidence>
<dbReference type="STRING" id="1212491.LFA_1184"/>
<reference evidence="2" key="1">
    <citation type="submission" date="2014-09" db="EMBL/GenBank/DDBJ databases">
        <authorList>
            <person name="Gomez-Valero L."/>
        </authorList>
    </citation>
    <scope>NUCLEOTIDE SEQUENCE [LARGE SCALE GENOMIC DNA]</scope>
    <source>
        <strain evidence="2">ATCC700992</strain>
    </source>
</reference>
<dbReference type="EMBL" id="LN614827">
    <property type="protein sequence ID" value="CEG56616.1"/>
    <property type="molecule type" value="Genomic_DNA"/>
</dbReference>
<sequence length="59" mass="6802">MSSVHWLLSFRLENLGSGACDEWAQHRAQCASLESRRCTLNDSCNYSYTITLEFFTTYS</sequence>
<protein>
    <submittedName>
        <fullName evidence="1">Uncharacterized protein</fullName>
    </submittedName>
</protein>
<proteinExistence type="predicted"/>
<gene>
    <name evidence="1" type="ORF">LFA_1184</name>
</gene>
<keyword evidence="2" id="KW-1185">Reference proteome</keyword>
<dbReference type="Proteomes" id="UP000032430">
    <property type="component" value="Chromosome I"/>
</dbReference>
<organism evidence="1 2">
    <name type="scientific">Legionella fallonii LLAP-10</name>
    <dbReference type="NCBI Taxonomy" id="1212491"/>
    <lineage>
        <taxon>Bacteria</taxon>
        <taxon>Pseudomonadati</taxon>
        <taxon>Pseudomonadota</taxon>
        <taxon>Gammaproteobacteria</taxon>
        <taxon>Legionellales</taxon>
        <taxon>Legionellaceae</taxon>
        <taxon>Legionella</taxon>
    </lineage>
</organism>